<protein>
    <submittedName>
        <fullName evidence="3">Uncharacterized protein</fullName>
    </submittedName>
</protein>
<feature type="transmembrane region" description="Helical" evidence="2">
    <location>
        <begin position="363"/>
        <end position="381"/>
    </location>
</feature>
<organism evidence="3">
    <name type="scientific">Zooxanthella nutricula</name>
    <dbReference type="NCBI Taxonomy" id="1333877"/>
    <lineage>
        <taxon>Eukaryota</taxon>
        <taxon>Sar</taxon>
        <taxon>Alveolata</taxon>
        <taxon>Dinophyceae</taxon>
        <taxon>Peridiniales</taxon>
        <taxon>Peridiniales incertae sedis</taxon>
        <taxon>Zooxanthella</taxon>
    </lineage>
</organism>
<keyword evidence="2" id="KW-0472">Membrane</keyword>
<feature type="transmembrane region" description="Helical" evidence="2">
    <location>
        <begin position="127"/>
        <end position="148"/>
    </location>
</feature>
<feature type="region of interest" description="Disordered" evidence="1">
    <location>
        <begin position="1"/>
        <end position="23"/>
    </location>
</feature>
<reference evidence="3" key="1">
    <citation type="submission" date="2021-01" db="EMBL/GenBank/DDBJ databases">
        <authorList>
            <person name="Corre E."/>
            <person name="Pelletier E."/>
            <person name="Niang G."/>
            <person name="Scheremetjew M."/>
            <person name="Finn R."/>
            <person name="Kale V."/>
            <person name="Holt S."/>
            <person name="Cochrane G."/>
            <person name="Meng A."/>
            <person name="Brown T."/>
            <person name="Cohen L."/>
        </authorList>
    </citation>
    <scope>NUCLEOTIDE SEQUENCE</scope>
    <source>
        <strain evidence="3">RCC3387</strain>
    </source>
</reference>
<evidence type="ECO:0000256" key="2">
    <source>
        <dbReference type="SAM" id="Phobius"/>
    </source>
</evidence>
<keyword evidence="2" id="KW-1133">Transmembrane helix</keyword>
<proteinExistence type="predicted"/>
<gene>
    <name evidence="3" type="ORF">BRAN1462_LOCUS33833</name>
</gene>
<name>A0A6U6NWU9_9DINO</name>
<feature type="transmembrane region" description="Helical" evidence="2">
    <location>
        <begin position="196"/>
        <end position="216"/>
    </location>
</feature>
<dbReference type="AlphaFoldDB" id="A0A6U6NWU9"/>
<dbReference type="EMBL" id="HBGW01053343">
    <property type="protein sequence ID" value="CAD9588823.1"/>
    <property type="molecule type" value="Transcribed_RNA"/>
</dbReference>
<accession>A0A6U6NWU9</accession>
<evidence type="ECO:0000256" key="1">
    <source>
        <dbReference type="SAM" id="MobiDB-lite"/>
    </source>
</evidence>
<sequence length="497" mass="55315">MAADEDAKLPHQPQPQNEEEEQVTLPALHEKCKRLKLSTDRIKDAIQKRATSQLDELEERTENQKEFILEASSTIAGWITAATVVTYIAMGTGSLFEGSGSEEHVGAGHGGDQMDHDAGGEDFRAKFVANCIYVSLLFVFVPVCGWFLRKPWGSRGLVRNTVTLIRFLLPKLFEWGGEGLFDNLTRGFRLDSLHKLAVAVSLTAVVFLLTVAPWYLKSKRAVITGDGDTILARMALVPGYFCLSAGMTWNAVIRDHVENLETASTTPLLRFMIECAAFLIITGVSLLIAWKLRTRAEELEASLTSDTPEVFSFNTVVLAGSMVLLNSVYFINAFAQLDMLYAFFYGYMLGCRNAEACSYQSHFAFALVFTYFACRAGFFLMRDKPDSSFTRAWYALTLEGLRLDVGLVWMHFLESAVESEVELEQDTVHLAEPVVYTIITVFLIVVVVVVNHRLHQVVDHSLADYATAVGARWSATEEKTCVLSVENDVPVEKDVPA</sequence>
<feature type="transmembrane region" description="Helical" evidence="2">
    <location>
        <begin position="311"/>
        <end position="331"/>
    </location>
</feature>
<feature type="transmembrane region" description="Helical" evidence="2">
    <location>
        <begin position="433"/>
        <end position="450"/>
    </location>
</feature>
<evidence type="ECO:0000313" key="3">
    <source>
        <dbReference type="EMBL" id="CAD9588823.1"/>
    </source>
</evidence>
<feature type="transmembrane region" description="Helical" evidence="2">
    <location>
        <begin position="393"/>
        <end position="413"/>
    </location>
</feature>
<keyword evidence="2" id="KW-0812">Transmembrane</keyword>
<feature type="transmembrane region" description="Helical" evidence="2">
    <location>
        <begin position="268"/>
        <end position="290"/>
    </location>
</feature>